<keyword evidence="1" id="KW-0472">Membrane</keyword>
<gene>
    <name evidence="2" type="ORF">J0X15_10785</name>
</gene>
<evidence type="ECO:0000313" key="2">
    <source>
        <dbReference type="EMBL" id="MBO0345705.1"/>
    </source>
</evidence>
<name>A0A939EP28_9HYPH</name>
<proteinExistence type="predicted"/>
<protein>
    <submittedName>
        <fullName evidence="2">DUF805 domain-containing protein</fullName>
    </submittedName>
</protein>
<dbReference type="GO" id="GO:0005886">
    <property type="term" value="C:plasma membrane"/>
    <property type="evidence" value="ECO:0007669"/>
    <property type="project" value="TreeGrafter"/>
</dbReference>
<feature type="transmembrane region" description="Helical" evidence="1">
    <location>
        <begin position="29"/>
        <end position="49"/>
    </location>
</feature>
<dbReference type="PANTHER" id="PTHR34980:SF3">
    <property type="entry name" value="BLR8105 PROTEIN"/>
    <property type="match status" value="1"/>
</dbReference>
<keyword evidence="3" id="KW-1185">Reference proteome</keyword>
<comment type="caution">
    <text evidence="2">The sequence shown here is derived from an EMBL/GenBank/DDBJ whole genome shotgun (WGS) entry which is preliminary data.</text>
</comment>
<dbReference type="InterPro" id="IPR008523">
    <property type="entry name" value="DUF805"/>
</dbReference>
<dbReference type="Proteomes" id="UP000664779">
    <property type="component" value="Unassembled WGS sequence"/>
</dbReference>
<dbReference type="PANTHER" id="PTHR34980">
    <property type="entry name" value="INNER MEMBRANE PROTEIN-RELATED-RELATED"/>
    <property type="match status" value="1"/>
</dbReference>
<evidence type="ECO:0000313" key="3">
    <source>
        <dbReference type="Proteomes" id="UP000664779"/>
    </source>
</evidence>
<dbReference type="Pfam" id="PF05656">
    <property type="entry name" value="DUF805"/>
    <property type="match status" value="1"/>
</dbReference>
<keyword evidence="1" id="KW-1133">Transmembrane helix</keyword>
<evidence type="ECO:0000256" key="1">
    <source>
        <dbReference type="SAM" id="Phobius"/>
    </source>
</evidence>
<keyword evidence="1" id="KW-0812">Transmembrane</keyword>
<sequence>MSVQRVSYNPTPGLFWLVVSPIGRVSREAYWLGFLLVWLVIGLSVNMWLNSLPPDEDLVALDITHFMASNALFPILFLVLQWTALALVIKRCQDIGFPGLAAILIFIPVVSLVVIIGLGFFPSQNKPNRYGPFPNSYFRGKS</sequence>
<dbReference type="RefSeq" id="WP_206940549.1">
    <property type="nucleotide sequence ID" value="NZ_JAFLNF010000004.1"/>
</dbReference>
<reference evidence="2" key="1">
    <citation type="submission" date="2021-03" db="EMBL/GenBank/DDBJ databases">
        <title>Roseibium sp. CAU 1637 isolated from Incheon.</title>
        <authorList>
            <person name="Kim W."/>
        </authorList>
    </citation>
    <scope>NUCLEOTIDE SEQUENCE</scope>
    <source>
        <strain evidence="2">CAU 1637</strain>
    </source>
</reference>
<dbReference type="EMBL" id="JAFLNF010000004">
    <property type="protein sequence ID" value="MBO0345705.1"/>
    <property type="molecule type" value="Genomic_DNA"/>
</dbReference>
<accession>A0A939EP28</accession>
<organism evidence="2 3">
    <name type="scientific">Roseibium limicola</name>
    <dbReference type="NCBI Taxonomy" id="2816037"/>
    <lineage>
        <taxon>Bacteria</taxon>
        <taxon>Pseudomonadati</taxon>
        <taxon>Pseudomonadota</taxon>
        <taxon>Alphaproteobacteria</taxon>
        <taxon>Hyphomicrobiales</taxon>
        <taxon>Stappiaceae</taxon>
        <taxon>Roseibium</taxon>
    </lineage>
</organism>
<dbReference type="AlphaFoldDB" id="A0A939EP28"/>
<feature type="transmembrane region" description="Helical" evidence="1">
    <location>
        <begin position="100"/>
        <end position="121"/>
    </location>
</feature>
<feature type="transmembrane region" description="Helical" evidence="1">
    <location>
        <begin position="69"/>
        <end position="88"/>
    </location>
</feature>